<keyword evidence="2" id="KW-1185">Reference proteome</keyword>
<name>A0AAD6Y681_9AGAR</name>
<proteinExistence type="predicted"/>
<reference evidence="1" key="1">
    <citation type="submission" date="2023-03" db="EMBL/GenBank/DDBJ databases">
        <title>Massive genome expansion in bonnet fungi (Mycena s.s.) driven by repeated elements and novel gene families across ecological guilds.</title>
        <authorList>
            <consortium name="Lawrence Berkeley National Laboratory"/>
            <person name="Harder C.B."/>
            <person name="Miyauchi S."/>
            <person name="Viragh M."/>
            <person name="Kuo A."/>
            <person name="Thoen E."/>
            <person name="Andreopoulos B."/>
            <person name="Lu D."/>
            <person name="Skrede I."/>
            <person name="Drula E."/>
            <person name="Henrissat B."/>
            <person name="Morin E."/>
            <person name="Kohler A."/>
            <person name="Barry K."/>
            <person name="LaButti K."/>
            <person name="Morin E."/>
            <person name="Salamov A."/>
            <person name="Lipzen A."/>
            <person name="Mereny Z."/>
            <person name="Hegedus B."/>
            <person name="Baldrian P."/>
            <person name="Stursova M."/>
            <person name="Weitz H."/>
            <person name="Taylor A."/>
            <person name="Grigoriev I.V."/>
            <person name="Nagy L.G."/>
            <person name="Martin F."/>
            <person name="Kauserud H."/>
        </authorList>
    </citation>
    <scope>NUCLEOTIDE SEQUENCE</scope>
    <source>
        <strain evidence="1">9144</strain>
    </source>
</reference>
<comment type="caution">
    <text evidence="1">The sequence shown here is derived from an EMBL/GenBank/DDBJ whole genome shotgun (WGS) entry which is preliminary data.</text>
</comment>
<dbReference type="EMBL" id="JARJCW010000059">
    <property type="protein sequence ID" value="KAJ7201410.1"/>
    <property type="molecule type" value="Genomic_DNA"/>
</dbReference>
<dbReference type="Proteomes" id="UP001219525">
    <property type="component" value="Unassembled WGS sequence"/>
</dbReference>
<evidence type="ECO:0000313" key="1">
    <source>
        <dbReference type="EMBL" id="KAJ7201410.1"/>
    </source>
</evidence>
<evidence type="ECO:0000313" key="2">
    <source>
        <dbReference type="Proteomes" id="UP001219525"/>
    </source>
</evidence>
<protein>
    <submittedName>
        <fullName evidence="1">Uncharacterized protein</fullName>
    </submittedName>
</protein>
<sequence length="250" mass="27537">MTFISIPPCTTLQHQTGISEWREACHSQALQFTDAVKTTSCLLSPFMYTGAANKVVASGDGTLYHGIWHSKYSSFARREIDPTPYKTSNYFSPAPSFNLTDLVEKAVLHVLHGSPSFRITGSNKPVNLIMVLAFPLKIGSIVGAKGTNYISMGVSGGVLNQADANWITSNSKTYGSAEIETISKDWIIGPFLMPIDETCYRIGDRWMRSGRTPVRVAAVSEAAFKKLNSSVVAWLNRFFVEKEDRPDEAT</sequence>
<dbReference type="AlphaFoldDB" id="A0AAD6Y681"/>
<accession>A0AAD6Y681</accession>
<gene>
    <name evidence="1" type="ORF">GGX14DRAFT_400170</name>
</gene>
<organism evidence="1 2">
    <name type="scientific">Mycena pura</name>
    <dbReference type="NCBI Taxonomy" id="153505"/>
    <lineage>
        <taxon>Eukaryota</taxon>
        <taxon>Fungi</taxon>
        <taxon>Dikarya</taxon>
        <taxon>Basidiomycota</taxon>
        <taxon>Agaricomycotina</taxon>
        <taxon>Agaricomycetes</taxon>
        <taxon>Agaricomycetidae</taxon>
        <taxon>Agaricales</taxon>
        <taxon>Marasmiineae</taxon>
        <taxon>Mycenaceae</taxon>
        <taxon>Mycena</taxon>
    </lineage>
</organism>